<accession>A0A0K2U9B1</accession>
<sequence>MGGYKFYLVSKVGQISYLFV</sequence>
<dbReference type="EMBL" id="HACA01016930">
    <property type="protein sequence ID" value="CDW34291.1"/>
    <property type="molecule type" value="Transcribed_RNA"/>
</dbReference>
<proteinExistence type="predicted"/>
<reference evidence="1" key="1">
    <citation type="submission" date="2014-05" db="EMBL/GenBank/DDBJ databases">
        <authorList>
            <person name="Chronopoulou M."/>
        </authorList>
    </citation>
    <scope>NUCLEOTIDE SEQUENCE</scope>
    <source>
        <tissue evidence="1">Whole organism</tissue>
    </source>
</reference>
<evidence type="ECO:0000313" key="1">
    <source>
        <dbReference type="EMBL" id="CDW34291.1"/>
    </source>
</evidence>
<name>A0A0K2U9B1_LEPSM</name>
<protein>
    <submittedName>
        <fullName evidence="1">Uncharacterized protein</fullName>
    </submittedName>
</protein>
<dbReference type="AlphaFoldDB" id="A0A0K2U9B1"/>
<organism evidence="1">
    <name type="scientific">Lepeophtheirus salmonis</name>
    <name type="common">Salmon louse</name>
    <name type="synonym">Caligus salmonis</name>
    <dbReference type="NCBI Taxonomy" id="72036"/>
    <lineage>
        <taxon>Eukaryota</taxon>
        <taxon>Metazoa</taxon>
        <taxon>Ecdysozoa</taxon>
        <taxon>Arthropoda</taxon>
        <taxon>Crustacea</taxon>
        <taxon>Multicrustacea</taxon>
        <taxon>Hexanauplia</taxon>
        <taxon>Copepoda</taxon>
        <taxon>Siphonostomatoida</taxon>
        <taxon>Caligidae</taxon>
        <taxon>Lepeophtheirus</taxon>
    </lineage>
</organism>